<dbReference type="PANTHER" id="PTHR43818">
    <property type="entry name" value="BCDNA.GH03377"/>
    <property type="match status" value="1"/>
</dbReference>
<dbReference type="Proteomes" id="UP000535501">
    <property type="component" value="Unassembled WGS sequence"/>
</dbReference>
<proteinExistence type="predicted"/>
<gene>
    <name evidence="4" type="ORF">HNQ75_000877</name>
</gene>
<protein>
    <submittedName>
        <fullName evidence="4">Putative dehydrogenase</fullName>
    </submittedName>
</protein>
<keyword evidence="5" id="KW-1185">Reference proteome</keyword>
<dbReference type="InterPro" id="IPR055170">
    <property type="entry name" value="GFO_IDH_MocA-like_dom"/>
</dbReference>
<feature type="domain" description="Gfo/Idh/MocA-like oxidoreductase N-terminal" evidence="2">
    <location>
        <begin position="18"/>
        <end position="134"/>
    </location>
</feature>
<organism evidence="4 5">
    <name type="scientific">Pseudorhizobium flavum</name>
    <dbReference type="NCBI Taxonomy" id="1335061"/>
    <lineage>
        <taxon>Bacteria</taxon>
        <taxon>Pseudomonadati</taxon>
        <taxon>Pseudomonadota</taxon>
        <taxon>Alphaproteobacteria</taxon>
        <taxon>Hyphomicrobiales</taxon>
        <taxon>Rhizobiaceae</taxon>
        <taxon>Rhizobium/Agrobacterium group</taxon>
        <taxon>Pseudorhizobium</taxon>
    </lineage>
</organism>
<dbReference type="Gene3D" id="3.30.360.10">
    <property type="entry name" value="Dihydrodipicolinate Reductase, domain 2"/>
    <property type="match status" value="1"/>
</dbReference>
<dbReference type="Pfam" id="PF22725">
    <property type="entry name" value="GFO_IDH_MocA_C3"/>
    <property type="match status" value="1"/>
</dbReference>
<sequence length="342" mass="36891">MNEVLRSRTMPAGSRPARLGFLGVGWIGRHRMEAILSSGAGEAVVIADASPEMVEEARRIAPAAKVVDGVDELLRHELDGIVIATPSAQHAAQSIQALEAGFAAFCQKPLGRNAREVEAVVDAARKTDRLLGVDLSYRHTQGMERIRTLLQNGELGSVYAVDLVFHNAYGPDKAWFYDKQLSGGGCVMDLGIHLADLALWALDFPQVEKVSSQLFHQGRRISGQADEVEDFATATIELSTGTVLRLTCSWRLQAGTDAIIGASFYGTGGGAEMRNVSGSFYDFVAERFQATSRSPLSEPPEAWGGRAAVDWARRLQSGDRFDPTCSEYAAAAAVIDQIYSSA</sequence>
<evidence type="ECO:0000256" key="1">
    <source>
        <dbReference type="ARBA" id="ARBA00023002"/>
    </source>
</evidence>
<dbReference type="InterPro" id="IPR036291">
    <property type="entry name" value="NAD(P)-bd_dom_sf"/>
</dbReference>
<accession>A0A7W9YVT0</accession>
<evidence type="ECO:0000313" key="5">
    <source>
        <dbReference type="Proteomes" id="UP000535501"/>
    </source>
</evidence>
<name>A0A7W9YVT0_9HYPH</name>
<evidence type="ECO:0000259" key="2">
    <source>
        <dbReference type="Pfam" id="PF01408"/>
    </source>
</evidence>
<dbReference type="GO" id="GO:0000166">
    <property type="term" value="F:nucleotide binding"/>
    <property type="evidence" value="ECO:0007669"/>
    <property type="project" value="InterPro"/>
</dbReference>
<dbReference type="InterPro" id="IPR000683">
    <property type="entry name" value="Gfo/Idh/MocA-like_OxRdtase_N"/>
</dbReference>
<dbReference type="GO" id="GO:0016491">
    <property type="term" value="F:oxidoreductase activity"/>
    <property type="evidence" value="ECO:0007669"/>
    <property type="project" value="UniProtKB-KW"/>
</dbReference>
<dbReference type="Gene3D" id="3.40.50.720">
    <property type="entry name" value="NAD(P)-binding Rossmann-like Domain"/>
    <property type="match status" value="1"/>
</dbReference>
<dbReference type="SUPFAM" id="SSF51735">
    <property type="entry name" value="NAD(P)-binding Rossmann-fold domains"/>
    <property type="match status" value="1"/>
</dbReference>
<dbReference type="PANTHER" id="PTHR43818:SF11">
    <property type="entry name" value="BCDNA.GH03377"/>
    <property type="match status" value="1"/>
</dbReference>
<feature type="domain" description="GFO/IDH/MocA-like oxidoreductase" evidence="3">
    <location>
        <begin position="144"/>
        <end position="270"/>
    </location>
</feature>
<dbReference type="AlphaFoldDB" id="A0A7W9YVT0"/>
<keyword evidence="1" id="KW-0560">Oxidoreductase</keyword>
<reference evidence="4 5" key="1">
    <citation type="submission" date="2020-08" db="EMBL/GenBank/DDBJ databases">
        <title>Genomic Encyclopedia of Type Strains, Phase IV (KMG-IV): sequencing the most valuable type-strain genomes for metagenomic binning, comparative biology and taxonomic classification.</title>
        <authorList>
            <person name="Goeker M."/>
        </authorList>
    </citation>
    <scope>NUCLEOTIDE SEQUENCE [LARGE SCALE GENOMIC DNA]</scope>
    <source>
        <strain evidence="4 5">DSM 102134</strain>
    </source>
</reference>
<comment type="caution">
    <text evidence="4">The sequence shown here is derived from an EMBL/GenBank/DDBJ whole genome shotgun (WGS) entry which is preliminary data.</text>
</comment>
<dbReference type="EMBL" id="JACHEJ010000001">
    <property type="protein sequence ID" value="MBB6178934.1"/>
    <property type="molecule type" value="Genomic_DNA"/>
</dbReference>
<dbReference type="SUPFAM" id="SSF55347">
    <property type="entry name" value="Glyceraldehyde-3-phosphate dehydrogenase-like, C-terminal domain"/>
    <property type="match status" value="1"/>
</dbReference>
<evidence type="ECO:0000313" key="4">
    <source>
        <dbReference type="EMBL" id="MBB6178934.1"/>
    </source>
</evidence>
<dbReference type="RefSeq" id="WP_077546367.1">
    <property type="nucleotide sequence ID" value="NZ_JACHEJ010000001.1"/>
</dbReference>
<dbReference type="InterPro" id="IPR050463">
    <property type="entry name" value="Gfo/Idh/MocA_oxidrdct_glycsds"/>
</dbReference>
<dbReference type="Pfam" id="PF01408">
    <property type="entry name" value="GFO_IDH_MocA"/>
    <property type="match status" value="1"/>
</dbReference>
<evidence type="ECO:0000259" key="3">
    <source>
        <dbReference type="Pfam" id="PF22725"/>
    </source>
</evidence>